<evidence type="ECO:0000313" key="2">
    <source>
        <dbReference type="Proteomes" id="UP000790709"/>
    </source>
</evidence>
<reference evidence="1" key="1">
    <citation type="journal article" date="2021" name="New Phytol.">
        <title>Evolutionary innovations through gain and loss of genes in the ectomycorrhizal Boletales.</title>
        <authorList>
            <person name="Wu G."/>
            <person name="Miyauchi S."/>
            <person name="Morin E."/>
            <person name="Kuo A."/>
            <person name="Drula E."/>
            <person name="Varga T."/>
            <person name="Kohler A."/>
            <person name="Feng B."/>
            <person name="Cao Y."/>
            <person name="Lipzen A."/>
            <person name="Daum C."/>
            <person name="Hundley H."/>
            <person name="Pangilinan J."/>
            <person name="Johnson J."/>
            <person name="Barry K."/>
            <person name="LaButti K."/>
            <person name="Ng V."/>
            <person name="Ahrendt S."/>
            <person name="Min B."/>
            <person name="Choi I.G."/>
            <person name="Park H."/>
            <person name="Plett J.M."/>
            <person name="Magnuson J."/>
            <person name="Spatafora J.W."/>
            <person name="Nagy L.G."/>
            <person name="Henrissat B."/>
            <person name="Grigoriev I.V."/>
            <person name="Yang Z.L."/>
            <person name="Xu J."/>
            <person name="Martin F.M."/>
        </authorList>
    </citation>
    <scope>NUCLEOTIDE SEQUENCE</scope>
    <source>
        <strain evidence="1">KUC20120723A-06</strain>
    </source>
</reference>
<dbReference type="EMBL" id="MU266341">
    <property type="protein sequence ID" value="KAH7929480.1"/>
    <property type="molecule type" value="Genomic_DNA"/>
</dbReference>
<gene>
    <name evidence="1" type="ORF">BV22DRAFT_1125745</name>
</gene>
<accession>A0ACB8BWF2</accession>
<evidence type="ECO:0000313" key="1">
    <source>
        <dbReference type="EMBL" id="KAH7929480.1"/>
    </source>
</evidence>
<proteinExistence type="predicted"/>
<dbReference type="Proteomes" id="UP000790709">
    <property type="component" value="Unassembled WGS sequence"/>
</dbReference>
<organism evidence="1 2">
    <name type="scientific">Leucogyrophana mollusca</name>
    <dbReference type="NCBI Taxonomy" id="85980"/>
    <lineage>
        <taxon>Eukaryota</taxon>
        <taxon>Fungi</taxon>
        <taxon>Dikarya</taxon>
        <taxon>Basidiomycota</taxon>
        <taxon>Agaricomycotina</taxon>
        <taxon>Agaricomycetes</taxon>
        <taxon>Agaricomycetidae</taxon>
        <taxon>Boletales</taxon>
        <taxon>Boletales incertae sedis</taxon>
        <taxon>Leucogyrophana</taxon>
    </lineage>
</organism>
<keyword evidence="2" id="KW-1185">Reference proteome</keyword>
<protein>
    <submittedName>
        <fullName evidence="1">Uncharacterized protein</fullName>
    </submittedName>
</protein>
<comment type="caution">
    <text evidence="1">The sequence shown here is derived from an EMBL/GenBank/DDBJ whole genome shotgun (WGS) entry which is preliminary data.</text>
</comment>
<name>A0ACB8BWF2_9AGAM</name>
<sequence>MPSYAAPRAVHPISPPETDADSLHARTFGPGPLGLGADLDHAVLPARSLATSPDRPRLQPRRTSTLSYQNSGVRDSRERSAQRTPKNLVVLLPPPDFPLDQGQLGNMLSTGPRHRLSQGILMPLFPSMYGQLTAIAREFNFPSTVGLCLYLHITENGVTITPRISDDSWQYLWGHLFEARSPSIAHQQLPISGQIEFDIDLVKARWFDAWIAGSSRDTTETITPPGPSQISSVHHWRGDSRTTFAEEQVSEERWDIGMVMAAQPSTSRVGTSRHVPRKLSLVDRLDSLAVQPAVSKPVQQPESPPPVAQPMHILSPIPQSANPHAAQAELQQRVNSWRASALLDPAPMAESYQPAPDAKVNEAAEPMDEYALERAVPEELNLADYTWSVTSAGPPSDLPGSPTSPYRLPSVHLDRRLQGSVLLTPTTATSWGPPDDDWISVVSNIDRLPSPDIGQRMLEDAPLTPMGGAYSNGYFFNTECPCTPWNMVWPYWTPKQDMLPSSISVQLKGCGGLVSEYPQLNIYPAAYPHFDLYPTSSKTGGMSSEDTDSASQAGHYPIIDIYPAVYPHFNIYPSVGRTEKLEQTPVPILVQQRVIVALSPAYPLFNLYPAQYPFNLDSIYHAALAEPLTTSPKLSAYYPWFDIYPSVYPFVSPYPTLGAEIIQSFKERSSQYPDFDLYPQVQRGSVETKPRRPLEEIVVQLPVAYPCFDIYPSGYPRSLDWIYPPVAIEEDADFSVQLPPRYPWFNIYPWVYPFVQPYPQLDQADSRKANPQSVSRPSVLLGTAYPAFDLYPAVYPHFDLYPIVPLASDRKRKIQAQVTLPSVSVSLSRVYPDVCPYPAAYPLFDIYPPVSLPSERAGGVDVRLEMLYPALVVYPSVYPYFDLYPGVAAAASPTHGAMADQIDVRLRSEYPTIILYPAVYPHFDLYPSVTPRVNASGEVSVHLTSSYPSLVIYPPVYPHFDLYPGPSAALSVPTDTEAEIIVQLPALYPSLLIYPAVYPYFDLYPGPSGEPCVGQSFMRTEHNYPVFDIYPAVYPHFNIYPALSSVQIPDASGNADRRNAVPIRVQARYPLFNLYPAVYPHFDIYGYTDAAPEDNRAEFYVASCQLPSKYPVLELYRPIYPYLDIYPAALDLDVRQPITRRRKTHAELVTEAIAYQNGKPTLKVGKTHHQLHVEVFRDSVIWTPSGYAQDLAHAHAKKHDEVPIGPRRRPPPLNDASGPRLLRSRSGTVIIRSPSGAGFRMVSPPQQQIPPLPPLRVRSPVLSTPSPPATKDSSNPSPRSSGSRLSQAVKSFGASMIPGVHRRASSGGLKSPESVDHRERAKERQSPTRGAALSVDRRSSMITPPLSSHHAPDHLGRAQSTSHRRESLVLQRARAYDQSAATSKDSRAPHSNKATLSQFPMPPVPPVPAVSKSERPRVPSL</sequence>